<dbReference type="Proteomes" id="UP000216446">
    <property type="component" value="Unassembled WGS sequence"/>
</dbReference>
<dbReference type="GO" id="GO:0008777">
    <property type="term" value="F:acetylornithine deacetylase activity"/>
    <property type="evidence" value="ECO:0007669"/>
    <property type="project" value="TreeGrafter"/>
</dbReference>
<dbReference type="AlphaFoldDB" id="A0A259U1V0"/>
<dbReference type="Gene3D" id="3.40.630.10">
    <property type="entry name" value="Zn peptidases"/>
    <property type="match status" value="1"/>
</dbReference>
<dbReference type="RefSeq" id="WP_094549952.1">
    <property type="nucleotide sequence ID" value="NZ_MQWB01000001.1"/>
</dbReference>
<keyword evidence="1" id="KW-0479">Metal-binding</keyword>
<dbReference type="Gene3D" id="3.30.70.360">
    <property type="match status" value="1"/>
</dbReference>
<dbReference type="InterPro" id="IPR002933">
    <property type="entry name" value="Peptidase_M20"/>
</dbReference>
<dbReference type="SUPFAM" id="SSF53187">
    <property type="entry name" value="Zn-dependent exopeptidases"/>
    <property type="match status" value="1"/>
</dbReference>
<dbReference type="Pfam" id="PF01546">
    <property type="entry name" value="Peptidase_M20"/>
    <property type="match status" value="1"/>
</dbReference>
<organism evidence="5 6">
    <name type="scientific">Rubricoccus marinus</name>
    <dbReference type="NCBI Taxonomy" id="716817"/>
    <lineage>
        <taxon>Bacteria</taxon>
        <taxon>Pseudomonadati</taxon>
        <taxon>Rhodothermota</taxon>
        <taxon>Rhodothermia</taxon>
        <taxon>Rhodothermales</taxon>
        <taxon>Rubricoccaceae</taxon>
        <taxon>Rubricoccus</taxon>
    </lineage>
</organism>
<dbReference type="GO" id="GO:0006526">
    <property type="term" value="P:L-arginine biosynthetic process"/>
    <property type="evidence" value="ECO:0007669"/>
    <property type="project" value="TreeGrafter"/>
</dbReference>
<dbReference type="InterPro" id="IPR036264">
    <property type="entry name" value="Bact_exopeptidase_dim_dom"/>
</dbReference>
<evidence type="ECO:0000256" key="2">
    <source>
        <dbReference type="ARBA" id="ARBA00022801"/>
    </source>
</evidence>
<evidence type="ECO:0000256" key="1">
    <source>
        <dbReference type="ARBA" id="ARBA00022723"/>
    </source>
</evidence>
<dbReference type="PANTHER" id="PTHR43808:SF31">
    <property type="entry name" value="N-ACETYL-L-CITRULLINE DEACETYLASE"/>
    <property type="match status" value="1"/>
</dbReference>
<dbReference type="FunCoup" id="A0A259U1V0">
    <property type="interactions" value="380"/>
</dbReference>
<dbReference type="InterPro" id="IPR011650">
    <property type="entry name" value="Peptidase_M20_dimer"/>
</dbReference>
<comment type="caution">
    <text evidence="5">The sequence shown here is derived from an EMBL/GenBank/DDBJ whole genome shotgun (WGS) entry which is preliminary data.</text>
</comment>
<name>A0A259U1V0_9BACT</name>
<sequence>MTDVLRLHHDLVAIPSISRDEGDAADFVEAFAREHGAASGVCVERSEHNVWFTLGDGDDVLILASHLDVVPPSDGHPFDPFTPTVRGGNVYARGAVDAKASGAAMLAALLDLAASGWTPEAGRLVVALTACEEVGSDENGLDYLRREAPTFPTPSAALVGEPTDLRPCLAQKGLLVLRCTARGRTAHAARAHLGVNALTVMARDLLRVSEMEIGADDPFLGRPTVTATVASGGGPRNVVPDEATFWLDVRSTPGASHPQMAEEIAEHLESEVAIHSARLVPCATSPEARIARASGDALRALGMDAEPFGSPTASDWVFLADVPAVKIGPGDSRLSHTPQEHVPQAEIVRAVAVYRAIAESYFS</sequence>
<evidence type="ECO:0000313" key="6">
    <source>
        <dbReference type="Proteomes" id="UP000216446"/>
    </source>
</evidence>
<dbReference type="PANTHER" id="PTHR43808">
    <property type="entry name" value="ACETYLORNITHINE DEACETYLASE"/>
    <property type="match status" value="1"/>
</dbReference>
<keyword evidence="6" id="KW-1185">Reference proteome</keyword>
<evidence type="ECO:0000313" key="5">
    <source>
        <dbReference type="EMBL" id="OZC03979.1"/>
    </source>
</evidence>
<dbReference type="GO" id="GO:0046872">
    <property type="term" value="F:metal ion binding"/>
    <property type="evidence" value="ECO:0007669"/>
    <property type="project" value="UniProtKB-KW"/>
</dbReference>
<proteinExistence type="predicted"/>
<dbReference type="Pfam" id="PF07687">
    <property type="entry name" value="M20_dimer"/>
    <property type="match status" value="1"/>
</dbReference>
<dbReference type="OrthoDB" id="9792335at2"/>
<evidence type="ECO:0000259" key="4">
    <source>
        <dbReference type="Pfam" id="PF07687"/>
    </source>
</evidence>
<accession>A0A259U1V0</accession>
<dbReference type="SUPFAM" id="SSF55031">
    <property type="entry name" value="Bacterial exopeptidase dimerisation domain"/>
    <property type="match status" value="1"/>
</dbReference>
<keyword evidence="2" id="KW-0378">Hydrolase</keyword>
<protein>
    <recommendedName>
        <fullName evidence="4">Peptidase M20 dimerisation domain-containing protein</fullName>
    </recommendedName>
</protein>
<keyword evidence="3" id="KW-0170">Cobalt</keyword>
<dbReference type="InterPro" id="IPR050072">
    <property type="entry name" value="Peptidase_M20A"/>
</dbReference>
<reference evidence="5 6" key="1">
    <citation type="submission" date="2016-11" db="EMBL/GenBank/DDBJ databases">
        <title>Study of marine rhodopsin-containing bacteria.</title>
        <authorList>
            <person name="Yoshizawa S."/>
            <person name="Kumagai Y."/>
            <person name="Kogure K."/>
        </authorList>
    </citation>
    <scope>NUCLEOTIDE SEQUENCE [LARGE SCALE GENOMIC DNA]</scope>
    <source>
        <strain evidence="5 6">SG-29</strain>
    </source>
</reference>
<dbReference type="InParanoid" id="A0A259U1V0"/>
<feature type="domain" description="Peptidase M20 dimerisation" evidence="4">
    <location>
        <begin position="170"/>
        <end position="271"/>
    </location>
</feature>
<gene>
    <name evidence="5" type="ORF">BSZ36_13905</name>
</gene>
<dbReference type="EMBL" id="MQWB01000001">
    <property type="protein sequence ID" value="OZC03979.1"/>
    <property type="molecule type" value="Genomic_DNA"/>
</dbReference>
<evidence type="ECO:0000256" key="3">
    <source>
        <dbReference type="ARBA" id="ARBA00023285"/>
    </source>
</evidence>